<feature type="transmembrane region" description="Helical" evidence="1">
    <location>
        <begin position="77"/>
        <end position="96"/>
    </location>
</feature>
<dbReference type="KEGG" id="tim:GMBLW1_04720"/>
<evidence type="ECO:0000313" key="2">
    <source>
        <dbReference type="EMBL" id="VIP03488.1"/>
    </source>
</evidence>
<dbReference type="RefSeq" id="WP_162658590.1">
    <property type="nucleotide sequence ID" value="NZ_LR593887.1"/>
</dbReference>
<dbReference type="AlphaFoldDB" id="A0A6C2YPC7"/>
<sequence>MKCIRCGHDSNYPQRSNRTCPKCQGKFAFEPREGDPISDAGFEQAIRTVSSDGSIAFLEDHLYYDVCRRKARKATSIVVLIILGAIIAGITAFATAKGHPHLIVIAVIPLAILAIGLLSRVRARYLSLTPTAFELLLQRWCDTHGRPERLIRSPMLAETAPQLETDIADYSFDRAVICDRPDTVDFLIANQFHFENNCAVLTVDGYPSGPFKLIRGMLQQNPELQVVTLHDCTPEGCALAHRIATDPEWFGGRKLRILDLGLRPDQAMAFSGSFSAAIPAEEMQPPAIRPHEAKWLNDFSLGLAVIRPEAMLKRVFQAINRNAAQPSTEATAEAAGASAPMPWIIPLGGGGSGSGNDSVVEFDQQSLMQDKVRDGDDLIDGLGVDSFG</sequence>
<dbReference type="Proteomes" id="UP000464378">
    <property type="component" value="Chromosome"/>
</dbReference>
<dbReference type="GO" id="GO:0005694">
    <property type="term" value="C:chromosome"/>
    <property type="evidence" value="ECO:0007669"/>
    <property type="project" value="InterPro"/>
</dbReference>
<keyword evidence="1" id="KW-0472">Membrane</keyword>
<gene>
    <name evidence="2" type="ORF">GMBLW1_04720</name>
</gene>
<evidence type="ECO:0000256" key="1">
    <source>
        <dbReference type="SAM" id="Phobius"/>
    </source>
</evidence>
<accession>A0A6C2YPC7</accession>
<dbReference type="InterPro" id="IPR036078">
    <property type="entry name" value="Spo11/TopoVI_A_sf"/>
</dbReference>
<name>A0A6C2YPC7_9BACT</name>
<dbReference type="Gene3D" id="3.40.1360.10">
    <property type="match status" value="1"/>
</dbReference>
<organism evidence="2">
    <name type="scientific">Tuwongella immobilis</name>
    <dbReference type="NCBI Taxonomy" id="692036"/>
    <lineage>
        <taxon>Bacteria</taxon>
        <taxon>Pseudomonadati</taxon>
        <taxon>Planctomycetota</taxon>
        <taxon>Planctomycetia</taxon>
        <taxon>Gemmatales</taxon>
        <taxon>Gemmataceae</taxon>
        <taxon>Tuwongella</taxon>
    </lineage>
</organism>
<keyword evidence="3" id="KW-1185">Reference proteome</keyword>
<evidence type="ECO:0000313" key="3">
    <source>
        <dbReference type="Proteomes" id="UP000464378"/>
    </source>
</evidence>
<dbReference type="SUPFAM" id="SSF56726">
    <property type="entry name" value="DNA topoisomerase IV, alpha subunit"/>
    <property type="match status" value="1"/>
</dbReference>
<dbReference type="EMBL" id="LR586016">
    <property type="protein sequence ID" value="VIP03488.1"/>
    <property type="molecule type" value="Genomic_DNA"/>
</dbReference>
<proteinExistence type="predicted"/>
<dbReference type="InParanoid" id="A0A6C2YPC7"/>
<keyword evidence="1" id="KW-0812">Transmembrane</keyword>
<feature type="transmembrane region" description="Helical" evidence="1">
    <location>
        <begin position="102"/>
        <end position="119"/>
    </location>
</feature>
<dbReference type="EMBL" id="LR593887">
    <property type="protein sequence ID" value="VTS04346.1"/>
    <property type="molecule type" value="Genomic_DNA"/>
</dbReference>
<dbReference type="GO" id="GO:0003677">
    <property type="term" value="F:DNA binding"/>
    <property type="evidence" value="ECO:0007669"/>
    <property type="project" value="InterPro"/>
</dbReference>
<reference evidence="2" key="1">
    <citation type="submission" date="2019-04" db="EMBL/GenBank/DDBJ databases">
        <authorList>
            <consortium name="Science for Life Laboratories"/>
        </authorList>
    </citation>
    <scope>NUCLEOTIDE SEQUENCE</scope>
    <source>
        <strain evidence="2">MBLW1</strain>
    </source>
</reference>
<protein>
    <submittedName>
        <fullName evidence="2">Permeases of the major facilitator superfamily protein: Uncharacterized protein</fullName>
    </submittedName>
</protein>
<keyword evidence="1" id="KW-1133">Transmembrane helix</keyword>